<keyword evidence="4 6" id="KW-0472">Membrane</keyword>
<evidence type="ECO:0000256" key="1">
    <source>
        <dbReference type="ARBA" id="ARBA00004370"/>
    </source>
</evidence>
<name>A0AA39JL73_9AGAR</name>
<dbReference type="Gene3D" id="2.30.30.60">
    <property type="match status" value="1"/>
</dbReference>
<dbReference type="GO" id="GO:0006874">
    <property type="term" value="P:intracellular calcium ion homeostasis"/>
    <property type="evidence" value="ECO:0007669"/>
    <property type="project" value="TreeGrafter"/>
</dbReference>
<comment type="subcellular location">
    <subcellularLocation>
        <location evidence="1">Membrane</location>
    </subcellularLocation>
</comment>
<dbReference type="Proteomes" id="UP001175226">
    <property type="component" value="Unassembled WGS sequence"/>
</dbReference>
<dbReference type="EMBL" id="JAUEPT010000018">
    <property type="protein sequence ID" value="KAK0444802.1"/>
    <property type="molecule type" value="Genomic_DNA"/>
</dbReference>
<sequence>MGVEDDASKMPKQHDFAPQPVYPMPHTDDINRDEIMNNSDAASDTTATNTSDEFDWDENEEAVEKNQTEVRARRGRAIYVAFMKLARPIRALLIGVLGAGILITPLLVVHFRFRNSSARIHVHVWSLWLTIIWAAGCATYLVVDLLPRLIIAFVVMFGGKAERLKIQIELAVAVSGWLKLALDISWAWISLSVIRRIYHPPGSYWTIVNRIVSALFGAGIIFLVEKLALHFVAINFHQKALADRLTENQLALRALDRLSNSQPWAWNKKGPNARKGHKSPASSVDLNTLTQEAEKTSRPKNFKGRNRRRTKNKAMTSVIVDQVSGVIGQVALKDSKFNRAGELGNLHSARKLAKKLFSALSDSYPPRQHLIVDGKVSDMYASELTEHGFQISSRISAPPWKLSKLSIYLTKTGTGDISKKEMREAVQRIYKERKALVASLKDAGSAVSKLDAVFLAVALVCIIFICLLIFNKSDTLSSLVPLGTIILGFSFVFGNSASTLFESLIFIFATHVFDVGDLVLIDEQPLFVREFGLFSTTFRRVDGQEIVAPNKLLASSKLVHNLRRSNSMWETTTLMVSYNTPLETIEALKAKLKAYVNTNSRDWSGFDLNIDKMVNQNAIHLIVAMEHRPNWQDWGGRWARRTAFMRNLKTILEELDVGYSMPLQPVLLPNGPVPGGVTRSPPLGFSLAGAANARTSSPG</sequence>
<feature type="transmembrane region" description="Helical" evidence="6">
    <location>
        <begin position="476"/>
        <end position="494"/>
    </location>
</feature>
<feature type="compositionally biased region" description="Basic and acidic residues" evidence="5">
    <location>
        <begin position="26"/>
        <end position="35"/>
    </location>
</feature>
<dbReference type="PANTHER" id="PTHR31323:SF11">
    <property type="entry name" value="EF-HAND DOMAIN-CONTAINING PROTEIN"/>
    <property type="match status" value="1"/>
</dbReference>
<dbReference type="SUPFAM" id="SSF50182">
    <property type="entry name" value="Sm-like ribonucleoproteins"/>
    <property type="match status" value="1"/>
</dbReference>
<comment type="caution">
    <text evidence="9">The sequence shown here is derived from an EMBL/GenBank/DDBJ whole genome shotgun (WGS) entry which is preliminary data.</text>
</comment>
<feature type="transmembrane region" description="Helical" evidence="6">
    <location>
        <begin position="450"/>
        <end position="470"/>
    </location>
</feature>
<reference evidence="9" key="1">
    <citation type="submission" date="2023-06" db="EMBL/GenBank/DDBJ databases">
        <authorList>
            <consortium name="Lawrence Berkeley National Laboratory"/>
            <person name="Ahrendt S."/>
            <person name="Sahu N."/>
            <person name="Indic B."/>
            <person name="Wong-Bajracharya J."/>
            <person name="Merenyi Z."/>
            <person name="Ke H.-M."/>
            <person name="Monk M."/>
            <person name="Kocsube S."/>
            <person name="Drula E."/>
            <person name="Lipzen A."/>
            <person name="Balint B."/>
            <person name="Henrissat B."/>
            <person name="Andreopoulos B."/>
            <person name="Martin F.M."/>
            <person name="Harder C.B."/>
            <person name="Rigling D."/>
            <person name="Ford K.L."/>
            <person name="Foster G.D."/>
            <person name="Pangilinan J."/>
            <person name="Papanicolaou A."/>
            <person name="Barry K."/>
            <person name="LaButti K."/>
            <person name="Viragh M."/>
            <person name="Koriabine M."/>
            <person name="Yan M."/>
            <person name="Riley R."/>
            <person name="Champramary S."/>
            <person name="Plett K.L."/>
            <person name="Tsai I.J."/>
            <person name="Slot J."/>
            <person name="Sipos G."/>
            <person name="Plett J."/>
            <person name="Nagy L.G."/>
            <person name="Grigoriev I.V."/>
        </authorList>
    </citation>
    <scope>NUCLEOTIDE SEQUENCE</scope>
    <source>
        <strain evidence="9">FPL87.14</strain>
    </source>
</reference>
<feature type="transmembrane region" description="Helical" evidence="6">
    <location>
        <begin position="211"/>
        <end position="234"/>
    </location>
</feature>
<proteinExistence type="predicted"/>
<protein>
    <submittedName>
        <fullName evidence="9">Mechanosensitive ion channel-domain-containing protein</fullName>
    </submittedName>
</protein>
<dbReference type="AlphaFoldDB" id="A0AA39JL73"/>
<evidence type="ECO:0000259" key="7">
    <source>
        <dbReference type="Pfam" id="PF00924"/>
    </source>
</evidence>
<feature type="compositionally biased region" description="Basic residues" evidence="5">
    <location>
        <begin position="298"/>
        <end position="311"/>
    </location>
</feature>
<evidence type="ECO:0000256" key="5">
    <source>
        <dbReference type="SAM" id="MobiDB-lite"/>
    </source>
</evidence>
<organism evidence="9 10">
    <name type="scientific">Armillaria borealis</name>
    <dbReference type="NCBI Taxonomy" id="47425"/>
    <lineage>
        <taxon>Eukaryota</taxon>
        <taxon>Fungi</taxon>
        <taxon>Dikarya</taxon>
        <taxon>Basidiomycota</taxon>
        <taxon>Agaricomycotina</taxon>
        <taxon>Agaricomycetes</taxon>
        <taxon>Agaricomycetidae</taxon>
        <taxon>Agaricales</taxon>
        <taxon>Marasmiineae</taxon>
        <taxon>Physalacriaceae</taxon>
        <taxon>Armillaria</taxon>
    </lineage>
</organism>
<accession>A0AA39JL73</accession>
<dbReference type="InterPro" id="IPR006685">
    <property type="entry name" value="MscS_channel_2nd"/>
</dbReference>
<dbReference type="Pfam" id="PF00924">
    <property type="entry name" value="MS_channel_2nd"/>
    <property type="match status" value="1"/>
</dbReference>
<dbReference type="InterPro" id="IPR023408">
    <property type="entry name" value="MscS_beta-dom_sf"/>
</dbReference>
<evidence type="ECO:0000256" key="6">
    <source>
        <dbReference type="SAM" id="Phobius"/>
    </source>
</evidence>
<keyword evidence="10" id="KW-1185">Reference proteome</keyword>
<dbReference type="GO" id="GO:0005262">
    <property type="term" value="F:calcium channel activity"/>
    <property type="evidence" value="ECO:0007669"/>
    <property type="project" value="TreeGrafter"/>
</dbReference>
<evidence type="ECO:0000259" key="8">
    <source>
        <dbReference type="Pfam" id="PF25886"/>
    </source>
</evidence>
<feature type="transmembrane region" description="Helical" evidence="6">
    <location>
        <begin position="91"/>
        <end position="113"/>
    </location>
</feature>
<feature type="transmembrane region" description="Helical" evidence="6">
    <location>
        <begin position="170"/>
        <end position="191"/>
    </location>
</feature>
<dbReference type="Pfam" id="PF25886">
    <property type="entry name" value="Msy1"/>
    <property type="match status" value="1"/>
</dbReference>
<feature type="compositionally biased region" description="Basic and acidic residues" evidence="5">
    <location>
        <begin position="1"/>
        <end position="15"/>
    </location>
</feature>
<feature type="compositionally biased region" description="Polar residues" evidence="5">
    <location>
        <begin position="280"/>
        <end position="291"/>
    </location>
</feature>
<feature type="domain" description="Mechanosensitive ion channel MscS" evidence="7">
    <location>
        <begin position="505"/>
        <end position="563"/>
    </location>
</feature>
<gene>
    <name evidence="9" type="ORF">EV421DRAFT_1902853</name>
</gene>
<evidence type="ECO:0000256" key="4">
    <source>
        <dbReference type="ARBA" id="ARBA00023136"/>
    </source>
</evidence>
<evidence type="ECO:0000256" key="3">
    <source>
        <dbReference type="ARBA" id="ARBA00022989"/>
    </source>
</evidence>
<feature type="region of interest" description="Disordered" evidence="5">
    <location>
        <begin position="265"/>
        <end position="311"/>
    </location>
</feature>
<evidence type="ECO:0000313" key="10">
    <source>
        <dbReference type="Proteomes" id="UP001175226"/>
    </source>
</evidence>
<dbReference type="PANTHER" id="PTHR31323">
    <property type="entry name" value="MECHANOSENSITIVE ION CHANNEL PROTEIN MSY2"/>
    <property type="match status" value="1"/>
</dbReference>
<evidence type="ECO:0000256" key="2">
    <source>
        <dbReference type="ARBA" id="ARBA00022692"/>
    </source>
</evidence>
<keyword evidence="2 6" id="KW-0812">Transmembrane</keyword>
<feature type="compositionally biased region" description="Acidic residues" evidence="5">
    <location>
        <begin position="52"/>
        <end position="61"/>
    </location>
</feature>
<dbReference type="InterPro" id="IPR058650">
    <property type="entry name" value="Msy1/2-like"/>
</dbReference>
<feature type="compositionally biased region" description="Low complexity" evidence="5">
    <location>
        <begin position="37"/>
        <end position="51"/>
    </location>
</feature>
<dbReference type="GO" id="GO:0016020">
    <property type="term" value="C:membrane"/>
    <property type="evidence" value="ECO:0007669"/>
    <property type="project" value="UniProtKB-SubCell"/>
</dbReference>
<feature type="domain" description="Mechanosensitive ion channel protein Msy1/2-like transmembrane" evidence="8">
    <location>
        <begin position="76"/>
        <end position="236"/>
    </location>
</feature>
<feature type="transmembrane region" description="Helical" evidence="6">
    <location>
        <begin position="125"/>
        <end position="158"/>
    </location>
</feature>
<keyword evidence="3 6" id="KW-1133">Transmembrane helix</keyword>
<dbReference type="InterPro" id="IPR010920">
    <property type="entry name" value="LSM_dom_sf"/>
</dbReference>
<evidence type="ECO:0000313" key="9">
    <source>
        <dbReference type="EMBL" id="KAK0444802.1"/>
    </source>
</evidence>
<feature type="region of interest" description="Disordered" evidence="5">
    <location>
        <begin position="1"/>
        <end position="68"/>
    </location>
</feature>